<evidence type="ECO:0000256" key="6">
    <source>
        <dbReference type="ARBA" id="ARBA00023102"/>
    </source>
</evidence>
<comment type="caution">
    <text evidence="13">The sequence shown here is derived from an EMBL/GenBank/DDBJ whole genome shotgun (WGS) entry which is preliminary data.</text>
</comment>
<dbReference type="PIRSF" id="PIRSF000495">
    <property type="entry name" value="Amidotransf_hisH"/>
    <property type="match status" value="1"/>
</dbReference>
<evidence type="ECO:0000259" key="12">
    <source>
        <dbReference type="Pfam" id="PF00117"/>
    </source>
</evidence>
<evidence type="ECO:0000256" key="5">
    <source>
        <dbReference type="ARBA" id="ARBA00022962"/>
    </source>
</evidence>
<evidence type="ECO:0000313" key="14">
    <source>
        <dbReference type="Proteomes" id="UP000546464"/>
    </source>
</evidence>
<dbReference type="GO" id="GO:0005737">
    <property type="term" value="C:cytoplasm"/>
    <property type="evidence" value="ECO:0007669"/>
    <property type="project" value="UniProtKB-SubCell"/>
</dbReference>
<dbReference type="PANTHER" id="PTHR42701:SF1">
    <property type="entry name" value="IMIDAZOLE GLYCEROL PHOSPHATE SYNTHASE SUBUNIT HISH"/>
    <property type="match status" value="1"/>
</dbReference>
<comment type="pathway">
    <text evidence="1 10">Amino-acid biosynthesis; L-histidine biosynthesis; L-histidine from 5-phospho-alpha-D-ribose 1-diphosphate: step 5/9.</text>
</comment>
<dbReference type="GO" id="GO:0016829">
    <property type="term" value="F:lyase activity"/>
    <property type="evidence" value="ECO:0007669"/>
    <property type="project" value="UniProtKB-KW"/>
</dbReference>
<accession>A0A842HAH7</accession>
<dbReference type="Gene3D" id="3.40.50.880">
    <property type="match status" value="1"/>
</dbReference>
<dbReference type="EMBL" id="JACHVB010000013">
    <property type="protein sequence ID" value="MBC2593290.1"/>
    <property type="molecule type" value="Genomic_DNA"/>
</dbReference>
<evidence type="ECO:0000256" key="7">
    <source>
        <dbReference type="ARBA" id="ARBA00023239"/>
    </source>
</evidence>
<dbReference type="CDD" id="cd01748">
    <property type="entry name" value="GATase1_IGP_Synthase"/>
    <property type="match status" value="1"/>
</dbReference>
<dbReference type="EC" id="4.3.2.10" evidence="10"/>
<comment type="function">
    <text evidence="10">IGPS catalyzes the conversion of PRFAR and glutamine to IGP, AICAR and glutamate. The HisH subunit catalyzes the hydrolysis of glutamine to glutamate and ammonia as part of the synthesis of IGP and AICAR. The resulting ammonia molecule is channeled to the active site of HisF.</text>
</comment>
<dbReference type="NCBIfam" id="TIGR01855">
    <property type="entry name" value="IMP_synth_hisH"/>
    <property type="match status" value="1"/>
</dbReference>
<dbReference type="EC" id="3.5.1.2" evidence="10"/>
<feature type="active site" evidence="10 11">
    <location>
        <position position="190"/>
    </location>
</feature>
<gene>
    <name evidence="10 13" type="primary">hisH</name>
    <name evidence="13" type="ORF">H5P28_03350</name>
</gene>
<keyword evidence="7 10" id="KW-0456">Lyase</keyword>
<dbReference type="GO" id="GO:0004359">
    <property type="term" value="F:glutaminase activity"/>
    <property type="evidence" value="ECO:0007669"/>
    <property type="project" value="UniProtKB-EC"/>
</dbReference>
<comment type="subcellular location">
    <subcellularLocation>
        <location evidence="10">Cytoplasm</location>
    </subcellularLocation>
</comment>
<keyword evidence="10" id="KW-0963">Cytoplasm</keyword>
<dbReference type="InterPro" id="IPR029062">
    <property type="entry name" value="Class_I_gatase-like"/>
</dbReference>
<dbReference type="GO" id="GO:0000107">
    <property type="term" value="F:imidazoleglycerol-phosphate synthase activity"/>
    <property type="evidence" value="ECO:0007669"/>
    <property type="project" value="UniProtKB-UniRule"/>
</dbReference>
<feature type="active site" description="Nucleophile" evidence="10 11">
    <location>
        <position position="85"/>
    </location>
</feature>
<dbReference type="GO" id="GO:0000105">
    <property type="term" value="P:L-histidine biosynthetic process"/>
    <property type="evidence" value="ECO:0007669"/>
    <property type="project" value="UniProtKB-UniRule"/>
</dbReference>
<dbReference type="HAMAP" id="MF_00278">
    <property type="entry name" value="HisH"/>
    <property type="match status" value="1"/>
</dbReference>
<evidence type="ECO:0000256" key="10">
    <source>
        <dbReference type="HAMAP-Rule" id="MF_00278"/>
    </source>
</evidence>
<keyword evidence="14" id="KW-1185">Reference proteome</keyword>
<keyword evidence="4 10" id="KW-0378">Hydrolase</keyword>
<keyword evidence="6 10" id="KW-0368">Histidine biosynthesis</keyword>
<keyword evidence="5 10" id="KW-0315">Glutamine amidotransferase</keyword>
<dbReference type="Proteomes" id="UP000546464">
    <property type="component" value="Unassembled WGS sequence"/>
</dbReference>
<evidence type="ECO:0000256" key="9">
    <source>
        <dbReference type="ARBA" id="ARBA00049534"/>
    </source>
</evidence>
<feature type="domain" description="Glutamine amidotransferase" evidence="12">
    <location>
        <begin position="10"/>
        <end position="206"/>
    </location>
</feature>
<proteinExistence type="inferred from homology"/>
<sequence>MRDKAPIVTVIDPEMGNLRSVCRAWECAGAQIRLAATPDGVEESAAVVFPGQGAIPHCMARLEKTGWAQTIREWIAQDRPFFGICLGLQTLFEHSEEGDTAGLGIFPGRVKRFRLGPEYKIPHMGWNAVRFRGSPPPLTDGIDLERDQFYFVHSYHVETAEQGLVWGETAYGYPFVSAIAHGNCYATQFHPEKSQAKGLQMYANFVKSL</sequence>
<keyword evidence="3 10" id="KW-0028">Amino-acid biosynthesis</keyword>
<feature type="active site" evidence="10 11">
    <location>
        <position position="192"/>
    </location>
</feature>
<evidence type="ECO:0000256" key="1">
    <source>
        <dbReference type="ARBA" id="ARBA00005091"/>
    </source>
</evidence>
<protein>
    <recommendedName>
        <fullName evidence="10">Imidazole glycerol phosphate synthase subunit HisH</fullName>
        <ecNumber evidence="10">4.3.2.10</ecNumber>
    </recommendedName>
    <alternativeName>
        <fullName evidence="10">IGP synthase glutaminase subunit</fullName>
        <ecNumber evidence="10">3.5.1.2</ecNumber>
    </alternativeName>
    <alternativeName>
        <fullName evidence="10">IGP synthase subunit HisH</fullName>
    </alternativeName>
    <alternativeName>
        <fullName evidence="10">ImGP synthase subunit HisH</fullName>
        <shortName evidence="10">IGPS subunit HisH</shortName>
    </alternativeName>
</protein>
<comment type="catalytic activity">
    <reaction evidence="9 10">
        <text>L-glutamine + H2O = L-glutamate + NH4(+)</text>
        <dbReference type="Rhea" id="RHEA:15889"/>
        <dbReference type="ChEBI" id="CHEBI:15377"/>
        <dbReference type="ChEBI" id="CHEBI:28938"/>
        <dbReference type="ChEBI" id="CHEBI:29985"/>
        <dbReference type="ChEBI" id="CHEBI:58359"/>
        <dbReference type="EC" id="3.5.1.2"/>
    </reaction>
</comment>
<dbReference type="InterPro" id="IPR017926">
    <property type="entry name" value="GATASE"/>
</dbReference>
<evidence type="ECO:0000256" key="3">
    <source>
        <dbReference type="ARBA" id="ARBA00022605"/>
    </source>
</evidence>
<dbReference type="InterPro" id="IPR010139">
    <property type="entry name" value="Imidazole-glycPsynth_HisH"/>
</dbReference>
<dbReference type="PANTHER" id="PTHR42701">
    <property type="entry name" value="IMIDAZOLE GLYCEROL PHOSPHATE SYNTHASE SUBUNIT HISH"/>
    <property type="match status" value="1"/>
</dbReference>
<evidence type="ECO:0000256" key="11">
    <source>
        <dbReference type="PIRSR" id="PIRSR000495-1"/>
    </source>
</evidence>
<dbReference type="PROSITE" id="PS51273">
    <property type="entry name" value="GATASE_TYPE_1"/>
    <property type="match status" value="1"/>
</dbReference>
<comment type="subunit">
    <text evidence="2 10">Heterodimer of HisH and HisF.</text>
</comment>
<dbReference type="UniPathway" id="UPA00031">
    <property type="reaction ID" value="UER00010"/>
</dbReference>
<dbReference type="SUPFAM" id="SSF52317">
    <property type="entry name" value="Class I glutamine amidotransferase-like"/>
    <property type="match status" value="1"/>
</dbReference>
<evidence type="ECO:0000313" key="13">
    <source>
        <dbReference type="EMBL" id="MBC2593290.1"/>
    </source>
</evidence>
<dbReference type="RefSeq" id="WP_185674300.1">
    <property type="nucleotide sequence ID" value="NZ_JACHVB010000013.1"/>
</dbReference>
<dbReference type="AlphaFoldDB" id="A0A842HAH7"/>
<evidence type="ECO:0000256" key="8">
    <source>
        <dbReference type="ARBA" id="ARBA00047838"/>
    </source>
</evidence>
<organism evidence="13 14">
    <name type="scientific">Ruficoccus amylovorans</name>
    <dbReference type="NCBI Taxonomy" id="1804625"/>
    <lineage>
        <taxon>Bacteria</taxon>
        <taxon>Pseudomonadati</taxon>
        <taxon>Verrucomicrobiota</taxon>
        <taxon>Opitutia</taxon>
        <taxon>Puniceicoccales</taxon>
        <taxon>Cerasicoccaceae</taxon>
        <taxon>Ruficoccus</taxon>
    </lineage>
</organism>
<comment type="catalytic activity">
    <reaction evidence="8 10">
        <text>5-[(5-phospho-1-deoxy-D-ribulos-1-ylimino)methylamino]-1-(5-phospho-beta-D-ribosyl)imidazole-4-carboxamide + L-glutamine = D-erythro-1-(imidazol-4-yl)glycerol 3-phosphate + 5-amino-1-(5-phospho-beta-D-ribosyl)imidazole-4-carboxamide + L-glutamate + H(+)</text>
        <dbReference type="Rhea" id="RHEA:24793"/>
        <dbReference type="ChEBI" id="CHEBI:15378"/>
        <dbReference type="ChEBI" id="CHEBI:29985"/>
        <dbReference type="ChEBI" id="CHEBI:58278"/>
        <dbReference type="ChEBI" id="CHEBI:58359"/>
        <dbReference type="ChEBI" id="CHEBI:58475"/>
        <dbReference type="ChEBI" id="CHEBI:58525"/>
        <dbReference type="EC" id="4.3.2.10"/>
    </reaction>
</comment>
<dbReference type="Pfam" id="PF00117">
    <property type="entry name" value="GATase"/>
    <property type="match status" value="1"/>
</dbReference>
<name>A0A842HAH7_9BACT</name>
<evidence type="ECO:0000256" key="2">
    <source>
        <dbReference type="ARBA" id="ARBA00011152"/>
    </source>
</evidence>
<evidence type="ECO:0000256" key="4">
    <source>
        <dbReference type="ARBA" id="ARBA00022801"/>
    </source>
</evidence>
<reference evidence="13 14" key="1">
    <citation type="submission" date="2020-07" db="EMBL/GenBank/DDBJ databases">
        <authorList>
            <person name="Feng X."/>
        </authorList>
    </citation>
    <scope>NUCLEOTIDE SEQUENCE [LARGE SCALE GENOMIC DNA]</scope>
    <source>
        <strain evidence="13 14">JCM31066</strain>
    </source>
</reference>